<reference evidence="1 2" key="1">
    <citation type="submission" date="2023-01" db="EMBL/GenBank/DDBJ databases">
        <title>Analysis of 21 Apiospora genomes using comparative genomics revels a genus with tremendous synthesis potential of carbohydrate active enzymes and secondary metabolites.</title>
        <authorList>
            <person name="Sorensen T."/>
        </authorList>
    </citation>
    <scope>NUCLEOTIDE SEQUENCE [LARGE SCALE GENOMIC DNA]</scope>
    <source>
        <strain evidence="1 2">CBS 117206</strain>
    </source>
</reference>
<comment type="caution">
    <text evidence="1">The sequence shown here is derived from an EMBL/GenBank/DDBJ whole genome shotgun (WGS) entry which is preliminary data.</text>
</comment>
<keyword evidence="2" id="KW-1185">Reference proteome</keyword>
<feature type="non-terminal residue" evidence="1">
    <location>
        <position position="1"/>
    </location>
</feature>
<organism evidence="1 2">
    <name type="scientific">Apiospora kogelbergensis</name>
    <dbReference type="NCBI Taxonomy" id="1337665"/>
    <lineage>
        <taxon>Eukaryota</taxon>
        <taxon>Fungi</taxon>
        <taxon>Dikarya</taxon>
        <taxon>Ascomycota</taxon>
        <taxon>Pezizomycotina</taxon>
        <taxon>Sordariomycetes</taxon>
        <taxon>Xylariomycetidae</taxon>
        <taxon>Amphisphaeriales</taxon>
        <taxon>Apiosporaceae</taxon>
        <taxon>Apiospora</taxon>
    </lineage>
</organism>
<accession>A0AAW0QN86</accession>
<keyword evidence="1" id="KW-0418">Kinase</keyword>
<dbReference type="GO" id="GO:0016301">
    <property type="term" value="F:kinase activity"/>
    <property type="evidence" value="ECO:0007669"/>
    <property type="project" value="UniProtKB-KW"/>
</dbReference>
<dbReference type="Proteomes" id="UP001392437">
    <property type="component" value="Unassembled WGS sequence"/>
</dbReference>
<evidence type="ECO:0000313" key="1">
    <source>
        <dbReference type="EMBL" id="KAK8105625.1"/>
    </source>
</evidence>
<evidence type="ECO:0000313" key="2">
    <source>
        <dbReference type="Proteomes" id="UP001392437"/>
    </source>
</evidence>
<protein>
    <submittedName>
        <fullName evidence="1">Fructosamine kinase-domain-containing protein</fullName>
    </submittedName>
</protein>
<name>A0AAW0QN86_9PEZI</name>
<keyword evidence="1" id="KW-0808">Transferase</keyword>
<proteinExistence type="predicted"/>
<gene>
    <name evidence="1" type="ORF">PG999_008984</name>
</gene>
<dbReference type="EMBL" id="JAQQWP010000008">
    <property type="protein sequence ID" value="KAK8105625.1"/>
    <property type="molecule type" value="Genomic_DNA"/>
</dbReference>
<sequence>WSTGYKIKLEVDGGDEEFFVKVPYTSSLVLYGEQWALPGEYSRETRAKPSISRIFGKFGVLSRPSGALHRWTTAELVVGRSTLRGNFAPPLSMGNSHMGETMSCANLVNTYKNEVGASEPQEDFDDRNALFHIIRTSSLILGSRPTWSCH</sequence>
<dbReference type="AlphaFoldDB" id="A0AAW0QN86"/>